<accession>A0ABV1IQP0</accession>
<gene>
    <name evidence="2" type="ORF">AAAU72_13495</name>
</gene>
<name>A0ABV1IQP0_9FIRM</name>
<proteinExistence type="predicted"/>
<feature type="transmembrane region" description="Helical" evidence="1">
    <location>
        <begin position="6"/>
        <end position="26"/>
    </location>
</feature>
<keyword evidence="1" id="KW-1133">Transmembrane helix</keyword>
<keyword evidence="1" id="KW-0812">Transmembrane</keyword>
<evidence type="ECO:0000256" key="1">
    <source>
        <dbReference type="SAM" id="Phobius"/>
    </source>
</evidence>
<keyword evidence="3" id="KW-1185">Reference proteome</keyword>
<protein>
    <submittedName>
        <fullName evidence="2">Uncharacterized protein</fullName>
    </submittedName>
</protein>
<dbReference type="RefSeq" id="WP_227624172.1">
    <property type="nucleotide sequence ID" value="NZ_JBBNIB010000159.1"/>
</dbReference>
<dbReference type="Proteomes" id="UP001439984">
    <property type="component" value="Unassembled WGS sequence"/>
</dbReference>
<comment type="caution">
    <text evidence="2">The sequence shown here is derived from an EMBL/GenBank/DDBJ whole genome shotgun (WGS) entry which is preliminary data.</text>
</comment>
<evidence type="ECO:0000313" key="2">
    <source>
        <dbReference type="EMBL" id="MEQ2689173.1"/>
    </source>
</evidence>
<evidence type="ECO:0000313" key="3">
    <source>
        <dbReference type="Proteomes" id="UP001439984"/>
    </source>
</evidence>
<dbReference type="EMBL" id="JBBNIB010000159">
    <property type="protein sequence ID" value="MEQ2689173.1"/>
    <property type="molecule type" value="Genomic_DNA"/>
</dbReference>
<sequence>MAFIVENWVDLALIIVGASAFITYFLQGRREKIDAASVLVLQIDELLEKIGEMSSYIVEGQLNNTAFYESLPLFEENYWNKYKHLFVKNMDAAEYSTLNKFYNYASEIQEQHQLMKNLQRNGFFQTQGAYTQLEVQSILRDLDTLNSLPNAQALSKAVSETVPSNTSEENKKILDSMVQQVLTANPQFDMSQFWATYNRHRGQIYDVLNQGALTYYVPKQIGLSLEKSIQGAMNLGIAGRDGYRVLKKISKRKL</sequence>
<keyword evidence="1" id="KW-0472">Membrane</keyword>
<reference evidence="2 3" key="1">
    <citation type="submission" date="2024-04" db="EMBL/GenBank/DDBJ databases">
        <title>Human intestinal bacterial collection.</title>
        <authorList>
            <person name="Pauvert C."/>
            <person name="Hitch T.C.A."/>
            <person name="Clavel T."/>
        </authorList>
    </citation>
    <scope>NUCLEOTIDE SEQUENCE [LARGE SCALE GENOMIC DNA]</scope>
    <source>
        <strain evidence="2 3">CLA-AA-H236</strain>
    </source>
</reference>
<organism evidence="2 3">
    <name type="scientific">Faecalibacterium longum</name>
    <dbReference type="NCBI Taxonomy" id="1851428"/>
    <lineage>
        <taxon>Bacteria</taxon>
        <taxon>Bacillati</taxon>
        <taxon>Bacillota</taxon>
        <taxon>Clostridia</taxon>
        <taxon>Eubacteriales</taxon>
        <taxon>Oscillospiraceae</taxon>
        <taxon>Faecalibacterium</taxon>
    </lineage>
</organism>